<dbReference type="EMBL" id="JAVFKY010000001">
    <property type="protein sequence ID" value="KAK5583892.1"/>
    <property type="molecule type" value="Genomic_DNA"/>
</dbReference>
<dbReference type="Proteomes" id="UP001344447">
    <property type="component" value="Unassembled WGS sequence"/>
</dbReference>
<evidence type="ECO:0000313" key="2">
    <source>
        <dbReference type="Proteomes" id="UP001344447"/>
    </source>
</evidence>
<accession>A0AAN7U822</accession>
<organism evidence="1 2">
    <name type="scientific">Dictyostelium firmibasis</name>
    <dbReference type="NCBI Taxonomy" id="79012"/>
    <lineage>
        <taxon>Eukaryota</taxon>
        <taxon>Amoebozoa</taxon>
        <taxon>Evosea</taxon>
        <taxon>Eumycetozoa</taxon>
        <taxon>Dictyostelia</taxon>
        <taxon>Dictyosteliales</taxon>
        <taxon>Dictyosteliaceae</taxon>
        <taxon>Dictyostelium</taxon>
    </lineage>
</organism>
<reference evidence="1 2" key="1">
    <citation type="submission" date="2023-11" db="EMBL/GenBank/DDBJ databases">
        <title>Dfirmibasis_genome.</title>
        <authorList>
            <person name="Edelbroek B."/>
            <person name="Kjellin J."/>
            <person name="Jerlstrom-Hultqvist J."/>
            <person name="Soderbom F."/>
        </authorList>
    </citation>
    <scope>NUCLEOTIDE SEQUENCE [LARGE SCALE GENOMIC DNA]</scope>
    <source>
        <strain evidence="1 2">TNS-C-14</strain>
    </source>
</reference>
<proteinExistence type="predicted"/>
<evidence type="ECO:0000313" key="1">
    <source>
        <dbReference type="EMBL" id="KAK5583892.1"/>
    </source>
</evidence>
<comment type="caution">
    <text evidence="1">The sequence shown here is derived from an EMBL/GenBank/DDBJ whole genome shotgun (WGS) entry which is preliminary data.</text>
</comment>
<gene>
    <name evidence="1" type="ORF">RB653_005496</name>
</gene>
<name>A0AAN7U822_9MYCE</name>
<sequence length="132" mass="15364">MKIGFNVFKKTPKRSDQAHLCALSESRFKVDQFLNSNTFSKGKTLQPRILAICEDSIKIIAGDESSVIEEIGWLQIQQFNLKDSWTEWEIILKDKRKFFFKSDRCFDIHMATDHILDGIICSNKTNDFKNID</sequence>
<dbReference type="AlphaFoldDB" id="A0AAN7U822"/>
<protein>
    <submittedName>
        <fullName evidence="1">Uncharacterized protein</fullName>
    </submittedName>
</protein>
<keyword evidence="2" id="KW-1185">Reference proteome</keyword>